<evidence type="ECO:0000256" key="1">
    <source>
        <dbReference type="ARBA" id="ARBA00022729"/>
    </source>
</evidence>
<feature type="domain" description="LamG-like jellyroll fold" evidence="5">
    <location>
        <begin position="782"/>
        <end position="939"/>
    </location>
</feature>
<evidence type="ECO:0000259" key="5">
    <source>
        <dbReference type="SMART" id="SM00560"/>
    </source>
</evidence>
<protein>
    <submittedName>
        <fullName evidence="6">Ricin-type beta-trefoil lectin domain protein</fullName>
    </submittedName>
</protein>
<keyword evidence="2" id="KW-1015">Disulfide bond</keyword>
<feature type="signal peptide" evidence="3">
    <location>
        <begin position="1"/>
        <end position="19"/>
    </location>
</feature>
<evidence type="ECO:0000256" key="2">
    <source>
        <dbReference type="ARBA" id="ARBA00023157"/>
    </source>
</evidence>
<dbReference type="EMBL" id="JBHSIU010000066">
    <property type="protein sequence ID" value="MFC5004466.1"/>
    <property type="molecule type" value="Genomic_DNA"/>
</dbReference>
<dbReference type="RefSeq" id="WP_380124397.1">
    <property type="nucleotide sequence ID" value="NZ_JBHSIU010000066.1"/>
</dbReference>
<dbReference type="InterPro" id="IPR013320">
    <property type="entry name" value="ConA-like_dom_sf"/>
</dbReference>
<feature type="domain" description="Ricin B lectin" evidence="4">
    <location>
        <begin position="1332"/>
        <end position="1460"/>
    </location>
</feature>
<dbReference type="SUPFAM" id="SSF49899">
    <property type="entry name" value="Concanavalin A-like lectins/glucanases"/>
    <property type="match status" value="2"/>
</dbReference>
<dbReference type="Pfam" id="PF00652">
    <property type="entry name" value="Ricin_B_lectin"/>
    <property type="match status" value="2"/>
</dbReference>
<evidence type="ECO:0000256" key="3">
    <source>
        <dbReference type="SAM" id="SignalP"/>
    </source>
</evidence>
<dbReference type="Proteomes" id="UP001595912">
    <property type="component" value="Unassembled WGS sequence"/>
</dbReference>
<dbReference type="SMART" id="SM00458">
    <property type="entry name" value="RICIN"/>
    <property type="match status" value="2"/>
</dbReference>
<dbReference type="InterPro" id="IPR035992">
    <property type="entry name" value="Ricin_B-like_lectins"/>
</dbReference>
<dbReference type="Pfam" id="PF13385">
    <property type="entry name" value="Laminin_G_3"/>
    <property type="match status" value="2"/>
</dbReference>
<dbReference type="PANTHER" id="PTHR46943:SF1">
    <property type="entry name" value="PENTRAXIN-RELATED PROTEIN PTX3"/>
    <property type="match status" value="1"/>
</dbReference>
<organism evidence="6 7">
    <name type="scientific">Dactylosporangium cerinum</name>
    <dbReference type="NCBI Taxonomy" id="1434730"/>
    <lineage>
        <taxon>Bacteria</taxon>
        <taxon>Bacillati</taxon>
        <taxon>Actinomycetota</taxon>
        <taxon>Actinomycetes</taxon>
        <taxon>Micromonosporales</taxon>
        <taxon>Micromonosporaceae</taxon>
        <taxon>Dactylosporangium</taxon>
    </lineage>
</organism>
<feature type="domain" description="Ricin B lectin" evidence="4">
    <location>
        <begin position="1202"/>
        <end position="1330"/>
    </location>
</feature>
<dbReference type="InterPro" id="IPR006558">
    <property type="entry name" value="LamG-like"/>
</dbReference>
<feature type="chain" id="PRO_5047539829" evidence="3">
    <location>
        <begin position="20"/>
        <end position="1460"/>
    </location>
</feature>
<dbReference type="SUPFAM" id="SSF50370">
    <property type="entry name" value="Ricin B-like lectins"/>
    <property type="match status" value="2"/>
</dbReference>
<dbReference type="Gene3D" id="2.60.120.200">
    <property type="match status" value="2"/>
</dbReference>
<keyword evidence="1 3" id="KW-0732">Signal</keyword>
<sequence>MLLAALLVATGASPGPAAAAPPPCVAEQPDERAAAAAAKACGGRVEVLSGRSEYTQVFANADGTSTFTSSAVPARVHRKDGSWVPVDAGLRARADGSLAPVATVGDVVFSAGGKGPFVTYRQDGSVLQLSLPVVLPKPVVDGASAVYRDVLPDIDLRATATATGFTHVLVVKTAAAAANPALATIRYDVGGDMVARPATGGRVAFNDKAGRTIAVTSEATMWDSTVNPGAGGEIRAGAAQLSALRQAPTAELVSTEHGPGVTARTAPIAVSADADGHGMLLRPDTALLHSPTAAFPLFIDPQIGPVDTRWAYARSVDADYGPNDRARVGYNPPSYGGDGKLYRSFFDFPTTYGGQTYRGKHVTAASFSIELNHSYSCTDTPANLFRTGGITVGNGARMNWGTRPLGSSAVHLGTAYGHANKAGGCGAGQPDMLMTFGGNVAMRDDVQGAANGNWEVYTVGLCACDSNGANESAESRWKKFYVDYRTTMSVTYNTVPGTPANLSPHQGQVACGGIVGTTTPVLQAQYVDADGADDLISNFQWQQLPSGAVTSVPGPTKPANNNGAVTVALGSAAEGKQYQFRVQTADGTDTSPWSPWCTFKVDTTAPPAPVVTPTASGTAPVYTPCDPGNIGACTPRGGPGIGGGFTFSEPAGPDGQDVVKYVYGWDAPEISVTVPAGAATPTIMLTPPHYGINKLTVYSVDDAGRSSPTTVYNILVAAPSAAVAHWPLDSINGHGFTDSVSGSSLTTTGVNWTPDARYVGANAATFTGTGRAYQSAPVDTAGSFSIAVSVRPAATLCANPATYTVMSMDSTAVPNSTSGSAFKLSFDCVNRKWEFKLADSSLLNAYTSVTTSSGTALLAQWTMLVASYDEAQNTMRIWQDGVMAGTATPLATWVSAHGAGWAAGGPVMLGSARSLGAETARFSGEIADARAWNRALVADDLTGTNANPAAGVPAQPGLTQPLEVGSWQFPDGECYCGDTPDGSVFARKATLSPNWTLDPAWNGDPLTTPAWLTNDSHDGNGGVQLNGTTGHVSTRDDKGTLSTADDVERPVLRTDQSYTVSGWVRISDKTVSRTVFSQQGSRGAAFAVRYDHAVDRWSFAVTGSDVDAPVVAKVNSIAAAQLNGWVFLEAIYDGPLGKIRLFVDSQLQGEATVTASWNATGSFNIGRTLQAGAGDEFFAGTIDDVRVYAGTRRSTNSAVPTNTLMLLRSGLAGKCLNNTAGASVDGNLVTSSACNGDYNAQLWTTHSDNTIRIAGKCLNAKNAGTTPGTPVELGTCTGAVTQQWQPGPYNSLRNSASDLCLDVWNGDTTDGTRLQLWDCYGNAAQAWTPRWTGIGMIRSGIAGKCINNNLGVRTNGNPIQSYDCNGGADTQIFTLLGDGTVRIAGMCLDVVNHATVYGSKVQLYTCSLTPNQIWEPGPNHSLRNPVSGLCLDVQSASTVNGTQLQIYDCYGNQAQEWFLP</sequence>
<dbReference type="Gene3D" id="2.80.10.50">
    <property type="match status" value="2"/>
</dbReference>
<proteinExistence type="predicted"/>
<dbReference type="SMART" id="SM00560">
    <property type="entry name" value="LamGL"/>
    <property type="match status" value="2"/>
</dbReference>
<evidence type="ECO:0000313" key="7">
    <source>
        <dbReference type="Proteomes" id="UP001595912"/>
    </source>
</evidence>
<reference evidence="7" key="1">
    <citation type="journal article" date="2019" name="Int. J. Syst. Evol. Microbiol.">
        <title>The Global Catalogue of Microorganisms (GCM) 10K type strain sequencing project: providing services to taxonomists for standard genome sequencing and annotation.</title>
        <authorList>
            <consortium name="The Broad Institute Genomics Platform"/>
            <consortium name="The Broad Institute Genome Sequencing Center for Infectious Disease"/>
            <person name="Wu L."/>
            <person name="Ma J."/>
        </authorList>
    </citation>
    <scope>NUCLEOTIDE SEQUENCE [LARGE SCALE GENOMIC DNA]</scope>
    <source>
        <strain evidence="7">CGMCC 4.7152</strain>
    </source>
</reference>
<dbReference type="InterPro" id="IPR042837">
    <property type="entry name" value="PTX3"/>
</dbReference>
<name>A0ABV9W719_9ACTN</name>
<dbReference type="InterPro" id="IPR000772">
    <property type="entry name" value="Ricin_B_lectin"/>
</dbReference>
<dbReference type="PANTHER" id="PTHR46943">
    <property type="entry name" value="PENTRAXIN-RELATED PROTEIN PTX3"/>
    <property type="match status" value="1"/>
</dbReference>
<keyword evidence="7" id="KW-1185">Reference proteome</keyword>
<evidence type="ECO:0000313" key="6">
    <source>
        <dbReference type="EMBL" id="MFC5004466.1"/>
    </source>
</evidence>
<gene>
    <name evidence="6" type="ORF">ACFPIJ_42400</name>
</gene>
<evidence type="ECO:0000259" key="4">
    <source>
        <dbReference type="SMART" id="SM00458"/>
    </source>
</evidence>
<comment type="caution">
    <text evidence="6">The sequence shown here is derived from an EMBL/GenBank/DDBJ whole genome shotgun (WGS) entry which is preliminary data.</text>
</comment>
<dbReference type="PROSITE" id="PS50231">
    <property type="entry name" value="RICIN_B_LECTIN"/>
    <property type="match status" value="2"/>
</dbReference>
<accession>A0ABV9W719</accession>
<feature type="domain" description="LamG-like jellyroll fold" evidence="5">
    <location>
        <begin position="1056"/>
        <end position="1193"/>
    </location>
</feature>
<dbReference type="CDD" id="cd23451">
    <property type="entry name" value="beta-trefoil_Ricin_laminarinase"/>
    <property type="match status" value="1"/>
</dbReference>